<keyword evidence="2" id="KW-0479">Metal-binding</keyword>
<dbReference type="PANTHER" id="PTHR43219:SF2">
    <property type="entry name" value="CRISPR-ASSOCIATED ENDONUCLEASE CAS1"/>
    <property type="match status" value="1"/>
</dbReference>
<dbReference type="GO" id="GO:0003677">
    <property type="term" value="F:DNA binding"/>
    <property type="evidence" value="ECO:0007669"/>
    <property type="project" value="UniProtKB-KW"/>
</dbReference>
<dbReference type="Gene3D" id="1.20.120.920">
    <property type="entry name" value="CRISPR-associated endonuclease Cas1, C-terminal domain"/>
    <property type="match status" value="1"/>
</dbReference>
<keyword evidence="7" id="KW-0238">DNA-binding</keyword>
<dbReference type="EMBL" id="AOLJ01000009">
    <property type="protein sequence ID" value="ELZ84464.1"/>
    <property type="molecule type" value="Genomic_DNA"/>
</dbReference>
<keyword evidence="6" id="KW-0051">Antiviral defense</keyword>
<dbReference type="PATRIC" id="fig|1227459.3.peg.533"/>
<evidence type="ECO:0000256" key="6">
    <source>
        <dbReference type="ARBA" id="ARBA00023118"/>
    </source>
</evidence>
<dbReference type="AlphaFoldDB" id="M0HMY5"/>
<name>M0HMY5_HALGM</name>
<dbReference type="Proteomes" id="UP000011571">
    <property type="component" value="Unassembled WGS sequence"/>
</dbReference>
<dbReference type="NCBIfam" id="TIGR00287">
    <property type="entry name" value="cas1"/>
    <property type="match status" value="1"/>
</dbReference>
<evidence type="ECO:0000313" key="9">
    <source>
        <dbReference type="Proteomes" id="UP000011571"/>
    </source>
</evidence>
<proteinExistence type="predicted"/>
<dbReference type="InterPro" id="IPR019858">
    <property type="entry name" value="CRISPR-assoc_Cas1_HMARI/TNEAP"/>
</dbReference>
<evidence type="ECO:0000256" key="1">
    <source>
        <dbReference type="ARBA" id="ARBA00022722"/>
    </source>
</evidence>
<keyword evidence="1" id="KW-0540">Nuclease</keyword>
<dbReference type="Pfam" id="PF01867">
    <property type="entry name" value="Cas_Cas1"/>
    <property type="match status" value="1"/>
</dbReference>
<dbReference type="GO" id="GO:0051607">
    <property type="term" value="P:defense response to virus"/>
    <property type="evidence" value="ECO:0007669"/>
    <property type="project" value="UniProtKB-KW"/>
</dbReference>
<keyword evidence="9" id="KW-1185">Reference proteome</keyword>
<reference evidence="8 9" key="1">
    <citation type="journal article" date="2014" name="PLoS Genet.">
        <title>Phylogenetically driven sequencing of extremely halophilic archaea reveals strategies for static and dynamic osmo-response.</title>
        <authorList>
            <person name="Becker E.A."/>
            <person name="Seitzer P.M."/>
            <person name="Tritt A."/>
            <person name="Larsen D."/>
            <person name="Krusor M."/>
            <person name="Yao A.I."/>
            <person name="Wu D."/>
            <person name="Madern D."/>
            <person name="Eisen J.A."/>
            <person name="Darling A.E."/>
            <person name="Facciotti M.T."/>
        </authorList>
    </citation>
    <scope>NUCLEOTIDE SEQUENCE [LARGE SCALE GENOMIC DNA]</scope>
    <source>
        <strain evidence="9">ATCC 33959 / DSM 4427 / JCM 8863 / NBRC 102184 / NCIMB 2188 / Ma 2.38</strain>
    </source>
</reference>
<dbReference type="InterPro" id="IPR002729">
    <property type="entry name" value="CRISPR-assoc_Cas1"/>
</dbReference>
<gene>
    <name evidence="8" type="ORF">C454_02927</name>
</gene>
<evidence type="ECO:0000256" key="2">
    <source>
        <dbReference type="ARBA" id="ARBA00022723"/>
    </source>
</evidence>
<protein>
    <submittedName>
        <fullName evidence="8">CRISPR-associated protein Cas1</fullName>
    </submittedName>
</protein>
<comment type="caution">
    <text evidence="8">The sequence shown here is derived from an EMBL/GenBank/DDBJ whole genome shotgun (WGS) entry which is preliminary data.</text>
</comment>
<dbReference type="GO" id="GO:0043571">
    <property type="term" value="P:maintenance of CRISPR repeat elements"/>
    <property type="evidence" value="ECO:0007669"/>
    <property type="project" value="InterPro"/>
</dbReference>
<dbReference type="GO" id="GO:0046872">
    <property type="term" value="F:metal ion binding"/>
    <property type="evidence" value="ECO:0007669"/>
    <property type="project" value="UniProtKB-KW"/>
</dbReference>
<dbReference type="InterPro" id="IPR042206">
    <property type="entry name" value="CRISPR-assoc_Cas1_C"/>
</dbReference>
<dbReference type="GO" id="GO:0016787">
    <property type="term" value="F:hydrolase activity"/>
    <property type="evidence" value="ECO:0007669"/>
    <property type="project" value="UniProtKB-KW"/>
</dbReference>
<evidence type="ECO:0000313" key="8">
    <source>
        <dbReference type="EMBL" id="ELZ84464.1"/>
    </source>
</evidence>
<dbReference type="PANTHER" id="PTHR43219">
    <property type="entry name" value="CRISPR-ASSOCIATED ENDONUCLEASE CAS1"/>
    <property type="match status" value="1"/>
</dbReference>
<sequence>MDRIEERLSAVPESDDVNTLRGIEGSIRSEYYSLFREVTPDSLPFIKREFRPPPNEVNSLISFGNSLLYSAILTEIYSTHLDPTISYLHEPAERRYSLCLDLSELFKPLIVDRLIFRLLNRKQITEDDFDSGMNGCLLTTSGRRLFVREFEETLERTVEHPTLKRHVSYQYLLRLEAYKLHKHVIGDKEYEPFKRWW</sequence>
<dbReference type="GO" id="GO:0004520">
    <property type="term" value="F:DNA endonuclease activity"/>
    <property type="evidence" value="ECO:0007669"/>
    <property type="project" value="InterPro"/>
</dbReference>
<keyword evidence="4" id="KW-0378">Hydrolase</keyword>
<organism evidence="8 9">
    <name type="scientific">Haloferax gibbonsii (strain ATCC 33959 / DSM 4427 / JCM 8863 / NBRC 102184 / NCIMB 2188 / Ma 2.38)</name>
    <dbReference type="NCBI Taxonomy" id="1227459"/>
    <lineage>
        <taxon>Archaea</taxon>
        <taxon>Methanobacteriati</taxon>
        <taxon>Methanobacteriota</taxon>
        <taxon>Stenosarchaea group</taxon>
        <taxon>Halobacteria</taxon>
        <taxon>Halobacteriales</taxon>
        <taxon>Haloferacaceae</taxon>
        <taxon>Haloferax</taxon>
    </lineage>
</organism>
<evidence type="ECO:0000256" key="5">
    <source>
        <dbReference type="ARBA" id="ARBA00022842"/>
    </source>
</evidence>
<evidence type="ECO:0000256" key="7">
    <source>
        <dbReference type="ARBA" id="ARBA00023125"/>
    </source>
</evidence>
<evidence type="ECO:0000256" key="4">
    <source>
        <dbReference type="ARBA" id="ARBA00022801"/>
    </source>
</evidence>
<accession>M0HMY5</accession>
<keyword evidence="3" id="KW-0255">Endonuclease</keyword>
<keyword evidence="5" id="KW-0460">Magnesium</keyword>
<evidence type="ECO:0000256" key="3">
    <source>
        <dbReference type="ARBA" id="ARBA00022759"/>
    </source>
</evidence>